<accession>A0A4Y7PYS4</accession>
<protein>
    <submittedName>
        <fullName evidence="1">Uncharacterized protein</fullName>
    </submittedName>
</protein>
<dbReference type="VEuPathDB" id="FungiDB:BD410DRAFT_805051"/>
<name>A0A4Y7PYS4_9AGAM</name>
<reference evidence="1 2" key="1">
    <citation type="submission" date="2018-06" db="EMBL/GenBank/DDBJ databases">
        <title>A transcriptomic atlas of mushroom development highlights an independent origin of complex multicellularity.</title>
        <authorList>
            <consortium name="DOE Joint Genome Institute"/>
            <person name="Krizsan K."/>
            <person name="Almasi E."/>
            <person name="Merenyi Z."/>
            <person name="Sahu N."/>
            <person name="Viragh M."/>
            <person name="Koszo T."/>
            <person name="Mondo S."/>
            <person name="Kiss B."/>
            <person name="Balint B."/>
            <person name="Kues U."/>
            <person name="Barry K."/>
            <person name="Hegedus J.C."/>
            <person name="Henrissat B."/>
            <person name="Johnson J."/>
            <person name="Lipzen A."/>
            <person name="Ohm R."/>
            <person name="Nagy I."/>
            <person name="Pangilinan J."/>
            <person name="Yan J."/>
            <person name="Xiong Y."/>
            <person name="Grigoriev I.V."/>
            <person name="Hibbett D.S."/>
            <person name="Nagy L.G."/>
        </authorList>
    </citation>
    <scope>NUCLEOTIDE SEQUENCE [LARGE SCALE GENOMIC DNA]</scope>
    <source>
        <strain evidence="1 2">SZMC22713</strain>
    </source>
</reference>
<evidence type="ECO:0000313" key="2">
    <source>
        <dbReference type="Proteomes" id="UP000294933"/>
    </source>
</evidence>
<keyword evidence="2" id="KW-1185">Reference proteome</keyword>
<dbReference type="EMBL" id="ML170189">
    <property type="protein sequence ID" value="TDL20241.1"/>
    <property type="molecule type" value="Genomic_DNA"/>
</dbReference>
<organism evidence="1 2">
    <name type="scientific">Rickenella mellea</name>
    <dbReference type="NCBI Taxonomy" id="50990"/>
    <lineage>
        <taxon>Eukaryota</taxon>
        <taxon>Fungi</taxon>
        <taxon>Dikarya</taxon>
        <taxon>Basidiomycota</taxon>
        <taxon>Agaricomycotina</taxon>
        <taxon>Agaricomycetes</taxon>
        <taxon>Hymenochaetales</taxon>
        <taxon>Rickenellaceae</taxon>
        <taxon>Rickenella</taxon>
    </lineage>
</organism>
<gene>
    <name evidence="1" type="ORF">BD410DRAFT_805051</name>
</gene>
<evidence type="ECO:0000313" key="1">
    <source>
        <dbReference type="EMBL" id="TDL20241.1"/>
    </source>
</evidence>
<dbReference type="Proteomes" id="UP000294933">
    <property type="component" value="Unassembled WGS sequence"/>
</dbReference>
<dbReference type="AlphaFoldDB" id="A0A4Y7PYS4"/>
<proteinExistence type="predicted"/>
<sequence length="103" mass="11053">MPTSDNANTGAAVQRSSSADAVPCLFVTTKFISTVPPLRRPDAVMTAAIIITSKKILCTNSFGTIDKYRPTSPKHKFTFVIDITTSKNFFAPIASESLISQGV</sequence>